<feature type="region of interest" description="Disordered" evidence="1">
    <location>
        <begin position="184"/>
        <end position="214"/>
    </location>
</feature>
<name>A0A8H3DKG3_9AGAM</name>
<organism evidence="2 3">
    <name type="scientific">Rhizoctonia solani</name>
    <dbReference type="NCBI Taxonomy" id="456999"/>
    <lineage>
        <taxon>Eukaryota</taxon>
        <taxon>Fungi</taxon>
        <taxon>Dikarya</taxon>
        <taxon>Basidiomycota</taxon>
        <taxon>Agaricomycotina</taxon>
        <taxon>Agaricomycetes</taxon>
        <taxon>Cantharellales</taxon>
        <taxon>Ceratobasidiaceae</taxon>
        <taxon>Rhizoctonia</taxon>
    </lineage>
</organism>
<evidence type="ECO:0000313" key="3">
    <source>
        <dbReference type="Proteomes" id="UP000663853"/>
    </source>
</evidence>
<reference evidence="2" key="1">
    <citation type="submission" date="2021-01" db="EMBL/GenBank/DDBJ databases">
        <authorList>
            <person name="Kaushik A."/>
        </authorList>
    </citation>
    <scope>NUCLEOTIDE SEQUENCE</scope>
    <source>
        <strain evidence="2">AG6-10EEA</strain>
    </source>
</reference>
<gene>
    <name evidence="2" type="ORF">RDB_LOCUS162744</name>
</gene>
<comment type="caution">
    <text evidence="2">The sequence shown here is derived from an EMBL/GenBank/DDBJ whole genome shotgun (WGS) entry which is preliminary data.</text>
</comment>
<dbReference type="AlphaFoldDB" id="A0A8H3DKG3"/>
<evidence type="ECO:0000256" key="1">
    <source>
        <dbReference type="SAM" id="MobiDB-lite"/>
    </source>
</evidence>
<dbReference type="EMBL" id="CAJMXA010003934">
    <property type="protein sequence ID" value="CAE6527597.1"/>
    <property type="molecule type" value="Genomic_DNA"/>
</dbReference>
<accession>A0A8H3DKG3</accession>
<evidence type="ECO:0008006" key="4">
    <source>
        <dbReference type="Google" id="ProtNLM"/>
    </source>
</evidence>
<dbReference type="Proteomes" id="UP000663853">
    <property type="component" value="Unassembled WGS sequence"/>
</dbReference>
<sequence>MADHPGWYPPGQVCYPPNLPTYLKNVYDLKPIVGVPSDDEVIGIHVVMQAANRASGTKYRSKYSLVVYPSDAAYTPPTLPAHIAITLEPVSGAPSEGDLIKVQDAIRAYQQFSLAPSMFDAHVNMELSHHLFNLQMARYIRCAGERRPSPVPAPQEIPRQSSPVQSVEQILDNTEELTITTNNAGTGANAVAPPLAPSDMRESERPTQPTGQLHPLTECFNQVLERLTQLLEKVHQPVD</sequence>
<protein>
    <recommendedName>
        <fullName evidence="4">Laminin domain protein</fullName>
    </recommendedName>
</protein>
<proteinExistence type="predicted"/>
<evidence type="ECO:0000313" key="2">
    <source>
        <dbReference type="EMBL" id="CAE6527597.1"/>
    </source>
</evidence>